<evidence type="ECO:0000313" key="1">
    <source>
        <dbReference type="EMBL" id="QYN79996.1"/>
    </source>
</evidence>
<dbReference type="GeneID" id="77953173"/>
<reference evidence="1" key="1">
    <citation type="journal article" date="2021" name="Viruses">
        <title>Novel Viruses That Lyse Plant and Human Strains of Kosakonia cowanii.</title>
        <authorList>
            <person name="Petrzik K."/>
            <person name="Brazdova S."/>
            <person name="Krawczyk K."/>
        </authorList>
    </citation>
    <scope>NUCLEOTIDE SEQUENCE</scope>
</reference>
<dbReference type="InterPro" id="IPR036397">
    <property type="entry name" value="RNaseH_sf"/>
</dbReference>
<dbReference type="Gene3D" id="3.30.420.10">
    <property type="entry name" value="Ribonuclease H-like superfamily/Ribonuclease H"/>
    <property type="match status" value="1"/>
</dbReference>
<dbReference type="EMBL" id="MZ348422">
    <property type="protein sequence ID" value="QYN79996.1"/>
    <property type="molecule type" value="Genomic_DNA"/>
</dbReference>
<sequence length="587" mass="68185">MKIYKNESPIVGRVCKHAYLSFSKFSSDHDLLTAKITNIHEDGTRSHKLVQVEDFKRDFYIVKKKHQGFKDKRDYIEIAKCDKYSSNESRLALNISKILFGRPDRKAQLNELKNNPYVFGCQETVPVIYKERFYKRYPDYQPQEAYEVGAYDVETYINDDGGVGCVNMASTTHKDYAFWAGIRSYFPVEDQKDDAIILRKLKEAEKKYLQEYIDKHGVTIDYNLVDTPGQVVYENIQYWHRSNIDFIVSWNANFDMERNQEALKNEGYDLARTYSDPEIPDAYKDYYYFPGRQFKTKVDGTQSPLEPQERFPVVQAPARWQWFDGMSFYAIKRAPMGKKESYSLQATAESEKIQGKLYIPEADHLQAGSAEWHKFMVRNYPYEYVMYNIRDNWTIEDLNRQTNDYSLSLPSLVTSSELKSYQSQPSMISDKLSFIAMEHGYVWGTVGRRKEDVWKEIKPDLRDWIALLHAELNEDKGKAIYAGLPSWRSRGRGDTDDIDVTGAYPHITVSLNVSNKTTKLEVCEIEGLDRFEFRRVGVNYASSPVANATTLCNTIFGMPQLTDINSFYEESVIPFINEAKEELKKAA</sequence>
<name>A0AAE7WGQ5_9CAUD</name>
<dbReference type="Proteomes" id="UP000828443">
    <property type="component" value="Segment"/>
</dbReference>
<proteinExistence type="predicted"/>
<dbReference type="RefSeq" id="YP_010676808.1">
    <property type="nucleotide sequence ID" value="NC_071015.1"/>
</dbReference>
<dbReference type="InterPro" id="IPR012337">
    <property type="entry name" value="RNaseH-like_sf"/>
</dbReference>
<evidence type="ECO:0000313" key="2">
    <source>
        <dbReference type="Proteomes" id="UP000828443"/>
    </source>
</evidence>
<dbReference type="KEGG" id="vg:77953173"/>
<dbReference type="SUPFAM" id="SSF53098">
    <property type="entry name" value="Ribonuclease H-like"/>
    <property type="match status" value="1"/>
</dbReference>
<protein>
    <submittedName>
        <fullName evidence="1">DNA polymerase</fullName>
    </submittedName>
</protein>
<dbReference type="GO" id="GO:0003676">
    <property type="term" value="F:nucleic acid binding"/>
    <property type="evidence" value="ECO:0007669"/>
    <property type="project" value="InterPro"/>
</dbReference>
<organism evidence="1 2">
    <name type="scientific">Kosakonia phage Kc263</name>
    <dbReference type="NCBI Taxonomy" id="2863194"/>
    <lineage>
        <taxon>Viruses</taxon>
        <taxon>Duplodnaviria</taxon>
        <taxon>Heunggongvirae</taxon>
        <taxon>Uroviricota</taxon>
        <taxon>Caudoviricetes</taxon>
        <taxon>Chimalliviridae</taxon>
        <taxon>Branisovskavirus</taxon>
        <taxon>Branisovskavirus Kc263</taxon>
    </lineage>
</organism>
<keyword evidence="2" id="KW-1185">Reference proteome</keyword>
<accession>A0AAE7WGQ5</accession>